<gene>
    <name evidence="8" type="primary">lipO_51</name>
    <name evidence="8" type="ORF">BEH84_05029</name>
</gene>
<dbReference type="PROSITE" id="PS51257">
    <property type="entry name" value="PROKAR_LIPOPROTEIN"/>
    <property type="match status" value="1"/>
</dbReference>
<keyword evidence="5 8" id="KW-0449">Lipoprotein</keyword>
<dbReference type="PANTHER" id="PTHR43649">
    <property type="entry name" value="ARABINOSE-BINDING PROTEIN-RELATED"/>
    <property type="match status" value="1"/>
</dbReference>
<dbReference type="InterPro" id="IPR050490">
    <property type="entry name" value="Bact_solute-bd_prot1"/>
</dbReference>
<organism evidence="8 9">
    <name type="scientific">Eisenbergiella tayi</name>
    <dbReference type="NCBI Taxonomy" id="1432052"/>
    <lineage>
        <taxon>Bacteria</taxon>
        <taxon>Bacillati</taxon>
        <taxon>Bacillota</taxon>
        <taxon>Clostridia</taxon>
        <taxon>Lachnospirales</taxon>
        <taxon>Lachnospiraceae</taxon>
        <taxon>Eisenbergiella</taxon>
    </lineage>
</organism>
<evidence type="ECO:0000256" key="7">
    <source>
        <dbReference type="SAM" id="SignalP"/>
    </source>
</evidence>
<accession>A0A1E3AKV3</accession>
<dbReference type="EMBL" id="MCGI01000005">
    <property type="protein sequence ID" value="ODM09279.1"/>
    <property type="molecule type" value="Genomic_DNA"/>
</dbReference>
<keyword evidence="4" id="KW-0564">Palmitate</keyword>
<feature type="compositionally biased region" description="Polar residues" evidence="6">
    <location>
        <begin position="52"/>
        <end position="62"/>
    </location>
</feature>
<dbReference type="AlphaFoldDB" id="A0A1E3AKV3"/>
<evidence type="ECO:0000256" key="1">
    <source>
        <dbReference type="ARBA" id="ARBA00022475"/>
    </source>
</evidence>
<dbReference type="SUPFAM" id="SSF53850">
    <property type="entry name" value="Periplasmic binding protein-like II"/>
    <property type="match status" value="1"/>
</dbReference>
<evidence type="ECO:0000313" key="8">
    <source>
        <dbReference type="EMBL" id="ODM09279.1"/>
    </source>
</evidence>
<comment type="caution">
    <text evidence="8">The sequence shown here is derived from an EMBL/GenBank/DDBJ whole genome shotgun (WGS) entry which is preliminary data.</text>
</comment>
<proteinExistence type="predicted"/>
<evidence type="ECO:0000256" key="3">
    <source>
        <dbReference type="ARBA" id="ARBA00023136"/>
    </source>
</evidence>
<dbReference type="Pfam" id="PF01547">
    <property type="entry name" value="SBP_bac_1"/>
    <property type="match status" value="1"/>
</dbReference>
<keyword evidence="1" id="KW-1003">Cell membrane</keyword>
<reference evidence="8 9" key="1">
    <citation type="submission" date="2016-07" db="EMBL/GenBank/DDBJ databases">
        <title>Characterization of isolates of Eisenbergiella tayi derived from blood cultures, using whole genome sequencing.</title>
        <authorList>
            <person name="Burdz T."/>
            <person name="Wiebe D."/>
            <person name="Huynh C."/>
            <person name="Bernard K."/>
        </authorList>
    </citation>
    <scope>NUCLEOTIDE SEQUENCE [LARGE SCALE GENOMIC DNA]</scope>
    <source>
        <strain evidence="8 9">NML 120489</strain>
    </source>
</reference>
<sequence length="572" mass="63212">MQKKLLSCLLTAVLAGSMLAGCGSSSGNTSSTADSVPAENKTEAVSEEGGAQEQSDPADNTAINATGTVYDLGGLKLPICDPGSVTLTYMGNDTWCAGVSYNDGTAVQKEIENRTGIHIEWDTYSSDVETVLQTRLASMEGLPDMVEIPPFDSNVGVDTYSSNGVLIPLNDLIEEYAPNIKALFEKYPALEAMCTSSDGNIYALAGWWGDINDYVPDYLYIRQDWLDNLGLEMPKTVDELYDVLAAFKEQDANGNGNPNDEIPMATKNGIKQLYYLMTGFGYDTNSLWYTDDSGKVHYAAVEDQYKEMLAFLNKCYSEGLISDDLDGTLLTQNITEDKVGIVCHDPADNMASSDDLARTSNPDCDYEFMPVIQADENGTARMTKRGLTWHYYGVTSACENPEAAVQWIDYVYASQDGLMLYNYGIEGMSYEYDESGEIRFTDLITNNETYTSAFSALRSIGAWPTYFINDSGEAFMKIFEGTKVETACKEAYGNMENPFPEMLGTAEESEVYTSIWPDLSTYLDEMFTAFVIGTESLDNFDKYVETANSMGMQDIIDIKSAQYQRYQEIVGQ</sequence>
<keyword evidence="2 7" id="KW-0732">Signal</keyword>
<evidence type="ECO:0000256" key="2">
    <source>
        <dbReference type="ARBA" id="ARBA00022729"/>
    </source>
</evidence>
<protein>
    <submittedName>
        <fullName evidence="8">Lipoprotein LipO</fullName>
    </submittedName>
</protein>
<dbReference type="Proteomes" id="UP000095003">
    <property type="component" value="Unassembled WGS sequence"/>
</dbReference>
<dbReference type="RefSeq" id="WP_009254706.1">
    <property type="nucleotide sequence ID" value="NZ_CABMHK010000018.1"/>
</dbReference>
<dbReference type="PANTHER" id="PTHR43649:SF33">
    <property type="entry name" value="POLYGALACTURONAN_RHAMNOGALACTURONAN-BINDING PROTEIN YTCQ"/>
    <property type="match status" value="1"/>
</dbReference>
<keyword evidence="3" id="KW-0472">Membrane</keyword>
<evidence type="ECO:0000256" key="5">
    <source>
        <dbReference type="ARBA" id="ARBA00023288"/>
    </source>
</evidence>
<evidence type="ECO:0000256" key="6">
    <source>
        <dbReference type="SAM" id="MobiDB-lite"/>
    </source>
</evidence>
<feature type="signal peptide" evidence="7">
    <location>
        <begin position="1"/>
        <end position="20"/>
    </location>
</feature>
<evidence type="ECO:0000313" key="9">
    <source>
        <dbReference type="Proteomes" id="UP000095003"/>
    </source>
</evidence>
<dbReference type="PATRIC" id="fig|1432052.3.peg.5568"/>
<feature type="chain" id="PRO_5038457952" evidence="7">
    <location>
        <begin position="21"/>
        <end position="572"/>
    </location>
</feature>
<feature type="region of interest" description="Disordered" evidence="6">
    <location>
        <begin position="26"/>
        <end position="62"/>
    </location>
</feature>
<evidence type="ECO:0000256" key="4">
    <source>
        <dbReference type="ARBA" id="ARBA00023139"/>
    </source>
</evidence>
<dbReference type="Gene3D" id="3.40.190.10">
    <property type="entry name" value="Periplasmic binding protein-like II"/>
    <property type="match status" value="2"/>
</dbReference>
<dbReference type="InterPro" id="IPR006059">
    <property type="entry name" value="SBP"/>
</dbReference>
<name>A0A1E3AKV3_9FIRM</name>